<keyword evidence="3" id="KW-1185">Reference proteome</keyword>
<dbReference type="InterPro" id="IPR036291">
    <property type="entry name" value="NAD(P)-bd_dom_sf"/>
</dbReference>
<feature type="compositionally biased region" description="Basic and acidic residues" evidence="1">
    <location>
        <begin position="37"/>
        <end position="64"/>
    </location>
</feature>
<dbReference type="InterPro" id="IPR050700">
    <property type="entry name" value="YIM1/Zinc_Alcohol_DH_Fams"/>
</dbReference>
<evidence type="ECO:0000256" key="1">
    <source>
        <dbReference type="SAM" id="MobiDB-lite"/>
    </source>
</evidence>
<organism evidence="2 3">
    <name type="scientific">Coprinellus micaceus</name>
    <name type="common">Glistening ink-cap mushroom</name>
    <name type="synonym">Coprinus micaceus</name>
    <dbReference type="NCBI Taxonomy" id="71717"/>
    <lineage>
        <taxon>Eukaryota</taxon>
        <taxon>Fungi</taxon>
        <taxon>Dikarya</taxon>
        <taxon>Basidiomycota</taxon>
        <taxon>Agaricomycotina</taxon>
        <taxon>Agaricomycetes</taxon>
        <taxon>Agaricomycetidae</taxon>
        <taxon>Agaricales</taxon>
        <taxon>Agaricineae</taxon>
        <taxon>Psathyrellaceae</taxon>
        <taxon>Coprinellus</taxon>
    </lineage>
</organism>
<dbReference type="PANTHER" id="PTHR11695:SF294">
    <property type="entry name" value="RETICULON-4-INTERACTING PROTEIN 1, MITOCHONDRIAL"/>
    <property type="match status" value="1"/>
</dbReference>
<dbReference type="Gene3D" id="3.90.180.10">
    <property type="entry name" value="Medium-chain alcohol dehydrogenases, catalytic domain"/>
    <property type="match status" value="1"/>
</dbReference>
<dbReference type="AlphaFoldDB" id="A0A4Y7T6E5"/>
<evidence type="ECO:0000313" key="2">
    <source>
        <dbReference type="EMBL" id="TEB29524.1"/>
    </source>
</evidence>
<sequence length="512" mass="54790">MDGRGRKDKGEDRQGKKLGRSLSLRERLGSLSRKRKGSVDKKGGINSEESDKGRGRGKGKERDLNLPPIPHPDVGFIPGRSFVGRVLDCGWDVKEEQVRRGDFVAGLLDVRRCGALTEFIVVDRHRVHRIPHPGIDPTASTTSTVTSGFMSNSSGSSSRTAKAGSSSSPTLAQLVLLPLCGVPAYRAVQTLVTAFAAYNAPSSSSMVPRPSFLGDERHMFKDHEESRKRRALVLRGHDGIGAMAVQMLALRGWRVSVHVPINAESGSEEATQLMVLAEARAQKIGGEEVVFDDGGQPGDPWWDDGRAAAVRLIHGLTDDGDVFDAVIDTIGGRDIREASERLLKSTGKVNTQREELAVASLDGPAPPNRSEKKAGIGQFTTLVGEVPERVIPTTADSFRAGLRSLKLGGGGSSGEDVNGVKTKVGYAWISVAQDVDWEGEDIAATIGNVVRLALEHNVTPVVKRPSTADEFPGPEHQWQSGIMPLEKTPEIFVNGDSPLCGGGTMVINVAGP</sequence>
<evidence type="ECO:0000313" key="3">
    <source>
        <dbReference type="Proteomes" id="UP000298030"/>
    </source>
</evidence>
<dbReference type="OrthoDB" id="201656at2759"/>
<protein>
    <submittedName>
        <fullName evidence="2">Uncharacterized protein</fullName>
    </submittedName>
</protein>
<proteinExistence type="predicted"/>
<dbReference type="EMBL" id="QPFP01000027">
    <property type="protein sequence ID" value="TEB29524.1"/>
    <property type="molecule type" value="Genomic_DNA"/>
</dbReference>
<dbReference type="SUPFAM" id="SSF51735">
    <property type="entry name" value="NAD(P)-binding Rossmann-fold domains"/>
    <property type="match status" value="1"/>
</dbReference>
<dbReference type="GO" id="GO:0005739">
    <property type="term" value="C:mitochondrion"/>
    <property type="evidence" value="ECO:0007669"/>
    <property type="project" value="TreeGrafter"/>
</dbReference>
<feature type="region of interest" description="Disordered" evidence="1">
    <location>
        <begin position="133"/>
        <end position="166"/>
    </location>
</feature>
<reference evidence="2 3" key="1">
    <citation type="journal article" date="2019" name="Nat. Ecol. Evol.">
        <title>Megaphylogeny resolves global patterns of mushroom evolution.</title>
        <authorList>
            <person name="Varga T."/>
            <person name="Krizsan K."/>
            <person name="Foldi C."/>
            <person name="Dima B."/>
            <person name="Sanchez-Garcia M."/>
            <person name="Sanchez-Ramirez S."/>
            <person name="Szollosi G.J."/>
            <person name="Szarkandi J.G."/>
            <person name="Papp V."/>
            <person name="Albert L."/>
            <person name="Andreopoulos W."/>
            <person name="Angelini C."/>
            <person name="Antonin V."/>
            <person name="Barry K.W."/>
            <person name="Bougher N.L."/>
            <person name="Buchanan P."/>
            <person name="Buyck B."/>
            <person name="Bense V."/>
            <person name="Catcheside P."/>
            <person name="Chovatia M."/>
            <person name="Cooper J."/>
            <person name="Damon W."/>
            <person name="Desjardin D."/>
            <person name="Finy P."/>
            <person name="Geml J."/>
            <person name="Haridas S."/>
            <person name="Hughes K."/>
            <person name="Justo A."/>
            <person name="Karasinski D."/>
            <person name="Kautmanova I."/>
            <person name="Kiss B."/>
            <person name="Kocsube S."/>
            <person name="Kotiranta H."/>
            <person name="LaButti K.M."/>
            <person name="Lechner B.E."/>
            <person name="Liimatainen K."/>
            <person name="Lipzen A."/>
            <person name="Lukacs Z."/>
            <person name="Mihaltcheva S."/>
            <person name="Morgado L.N."/>
            <person name="Niskanen T."/>
            <person name="Noordeloos M.E."/>
            <person name="Ohm R.A."/>
            <person name="Ortiz-Santana B."/>
            <person name="Ovrebo C."/>
            <person name="Racz N."/>
            <person name="Riley R."/>
            <person name="Savchenko A."/>
            <person name="Shiryaev A."/>
            <person name="Soop K."/>
            <person name="Spirin V."/>
            <person name="Szebenyi C."/>
            <person name="Tomsovsky M."/>
            <person name="Tulloss R.E."/>
            <person name="Uehling J."/>
            <person name="Grigoriev I.V."/>
            <person name="Vagvolgyi C."/>
            <person name="Papp T."/>
            <person name="Martin F.M."/>
            <person name="Miettinen O."/>
            <person name="Hibbett D.S."/>
            <person name="Nagy L.G."/>
        </authorList>
    </citation>
    <scope>NUCLEOTIDE SEQUENCE [LARGE SCALE GENOMIC DNA]</scope>
    <source>
        <strain evidence="2 3">FP101781</strain>
    </source>
</reference>
<dbReference type="InterPro" id="IPR011032">
    <property type="entry name" value="GroES-like_sf"/>
</dbReference>
<dbReference type="STRING" id="71717.A0A4Y7T6E5"/>
<gene>
    <name evidence="2" type="ORF">FA13DRAFT_1631975</name>
</gene>
<dbReference type="Proteomes" id="UP000298030">
    <property type="component" value="Unassembled WGS sequence"/>
</dbReference>
<comment type="caution">
    <text evidence="2">The sequence shown here is derived from an EMBL/GenBank/DDBJ whole genome shotgun (WGS) entry which is preliminary data.</text>
</comment>
<feature type="region of interest" description="Disordered" evidence="1">
    <location>
        <begin position="1"/>
        <end position="72"/>
    </location>
</feature>
<feature type="compositionally biased region" description="Low complexity" evidence="1">
    <location>
        <begin position="147"/>
        <end position="166"/>
    </location>
</feature>
<accession>A0A4Y7T6E5</accession>
<dbReference type="PANTHER" id="PTHR11695">
    <property type="entry name" value="ALCOHOL DEHYDROGENASE RELATED"/>
    <property type="match status" value="1"/>
</dbReference>
<name>A0A4Y7T6E5_COPMI</name>
<feature type="compositionally biased region" description="Basic and acidic residues" evidence="1">
    <location>
        <begin position="1"/>
        <end position="15"/>
    </location>
</feature>
<dbReference type="Gene3D" id="3.40.50.720">
    <property type="entry name" value="NAD(P)-binding Rossmann-like Domain"/>
    <property type="match status" value="1"/>
</dbReference>
<dbReference type="SUPFAM" id="SSF50129">
    <property type="entry name" value="GroES-like"/>
    <property type="match status" value="1"/>
</dbReference>